<dbReference type="CDD" id="cd00761">
    <property type="entry name" value="Glyco_tranf_GTA_type"/>
    <property type="match status" value="1"/>
</dbReference>
<evidence type="ECO:0000256" key="1">
    <source>
        <dbReference type="ARBA" id="ARBA00022676"/>
    </source>
</evidence>
<accession>A0ABR5PHK3</accession>
<dbReference type="InterPro" id="IPR029044">
    <property type="entry name" value="Nucleotide-diphossugar_trans"/>
</dbReference>
<protein>
    <submittedName>
        <fullName evidence="4">Glycosyltransferase, group 2 family protein</fullName>
    </submittedName>
</protein>
<name>A0ABR5PHK3_9LACO</name>
<dbReference type="EMBL" id="AZFI01000203">
    <property type="protein sequence ID" value="KRM21758.1"/>
    <property type="molecule type" value="Genomic_DNA"/>
</dbReference>
<dbReference type="SUPFAM" id="SSF53448">
    <property type="entry name" value="Nucleotide-diphospho-sugar transferases"/>
    <property type="match status" value="1"/>
</dbReference>
<gene>
    <name evidence="4" type="ORF">FC65_GL000926</name>
</gene>
<keyword evidence="5" id="KW-1185">Reference proteome</keyword>
<sequence>MNQVKLSVIMPTYNSDQYVGKSMCSLLRALNQEYCEIICIDDGSQDETVEKLNRFAQKYSMIKVIANKHLGVSATRNIGIKLATGNYVVFVDSDDLFEPNFYEYFNKQLKDKPDIILEDVKEIDREKFKTGLTDHERLEAMKINLRFGKVSLSWGIGSRIYNRSLLQKNNLLFDPSIVVSEDMLFIMEAISKADSILISPQRFYHLQESHTLFRFNPQNLRSEVHFRRRVNSLMNNYHDSLARDINNRTKLTGFIFLIDSYFGPLYNKKKLTLCEATKNMKSVAEDYFYDTSFSEKKFDKFLSRKAPAFRRLLRRQQYGMVLILNKVIDSAIKVDRGD</sequence>
<comment type="caution">
    <text evidence="4">The sequence shown here is derived from an EMBL/GenBank/DDBJ whole genome shotgun (WGS) entry which is preliminary data.</text>
</comment>
<keyword evidence="2" id="KW-0808">Transferase</keyword>
<dbReference type="Proteomes" id="UP000051217">
    <property type="component" value="Unassembled WGS sequence"/>
</dbReference>
<proteinExistence type="predicted"/>
<dbReference type="Pfam" id="PF00535">
    <property type="entry name" value="Glycos_transf_2"/>
    <property type="match status" value="1"/>
</dbReference>
<evidence type="ECO:0000313" key="5">
    <source>
        <dbReference type="Proteomes" id="UP000051217"/>
    </source>
</evidence>
<organism evidence="4 5">
    <name type="scientific">Ligilactobacillus acidipiscis DSM 15836</name>
    <dbReference type="NCBI Taxonomy" id="1423716"/>
    <lineage>
        <taxon>Bacteria</taxon>
        <taxon>Bacillati</taxon>
        <taxon>Bacillota</taxon>
        <taxon>Bacilli</taxon>
        <taxon>Lactobacillales</taxon>
        <taxon>Lactobacillaceae</taxon>
        <taxon>Ligilactobacillus</taxon>
    </lineage>
</organism>
<dbReference type="PANTHER" id="PTHR22916">
    <property type="entry name" value="GLYCOSYLTRANSFERASE"/>
    <property type="match status" value="1"/>
</dbReference>
<keyword evidence="1" id="KW-0328">Glycosyltransferase</keyword>
<dbReference type="InterPro" id="IPR001173">
    <property type="entry name" value="Glyco_trans_2-like"/>
</dbReference>
<dbReference type="PANTHER" id="PTHR22916:SF51">
    <property type="entry name" value="GLYCOSYLTRANSFERASE EPSH-RELATED"/>
    <property type="match status" value="1"/>
</dbReference>
<dbReference type="RefSeq" id="WP_056972528.1">
    <property type="nucleotide sequence ID" value="NZ_AZFI01000203.1"/>
</dbReference>
<evidence type="ECO:0000313" key="4">
    <source>
        <dbReference type="EMBL" id="KRM21758.1"/>
    </source>
</evidence>
<evidence type="ECO:0000259" key="3">
    <source>
        <dbReference type="Pfam" id="PF00535"/>
    </source>
</evidence>
<dbReference type="Gene3D" id="3.90.550.10">
    <property type="entry name" value="Spore Coat Polysaccharide Biosynthesis Protein SpsA, Chain A"/>
    <property type="match status" value="1"/>
</dbReference>
<feature type="domain" description="Glycosyltransferase 2-like" evidence="3">
    <location>
        <begin position="7"/>
        <end position="150"/>
    </location>
</feature>
<reference evidence="4 5" key="1">
    <citation type="journal article" date="2015" name="Genome Announc.">
        <title>Expanding the biotechnology potential of lactobacilli through comparative genomics of 213 strains and associated genera.</title>
        <authorList>
            <person name="Sun Z."/>
            <person name="Harris H.M."/>
            <person name="McCann A."/>
            <person name="Guo C."/>
            <person name="Argimon S."/>
            <person name="Zhang W."/>
            <person name="Yang X."/>
            <person name="Jeffery I.B."/>
            <person name="Cooney J.C."/>
            <person name="Kagawa T.F."/>
            <person name="Liu W."/>
            <person name="Song Y."/>
            <person name="Salvetti E."/>
            <person name="Wrobel A."/>
            <person name="Rasinkangas P."/>
            <person name="Parkhill J."/>
            <person name="Rea M.C."/>
            <person name="O'Sullivan O."/>
            <person name="Ritari J."/>
            <person name="Douillard F.P."/>
            <person name="Paul Ross R."/>
            <person name="Yang R."/>
            <person name="Briner A.E."/>
            <person name="Felis G.E."/>
            <person name="de Vos W.M."/>
            <person name="Barrangou R."/>
            <person name="Klaenhammer T.R."/>
            <person name="Caufield P.W."/>
            <person name="Cui Y."/>
            <person name="Zhang H."/>
            <person name="O'Toole P.W."/>
        </authorList>
    </citation>
    <scope>NUCLEOTIDE SEQUENCE [LARGE SCALE GENOMIC DNA]</scope>
    <source>
        <strain evidence="4 5">DSM 15836</strain>
    </source>
</reference>
<evidence type="ECO:0000256" key="2">
    <source>
        <dbReference type="ARBA" id="ARBA00022679"/>
    </source>
</evidence>